<protein>
    <recommendedName>
        <fullName evidence="7">Sodium/nucleoside cotransporter</fullName>
    </recommendedName>
</protein>
<dbReference type="RefSeq" id="XP_020902330.1">
    <property type="nucleotide sequence ID" value="XM_021046671.2"/>
</dbReference>
<dbReference type="OMA" id="CRDRKSI"/>
<evidence type="ECO:0000259" key="10">
    <source>
        <dbReference type="Pfam" id="PF07670"/>
    </source>
</evidence>
<feature type="transmembrane region" description="Helical" evidence="7">
    <location>
        <begin position="237"/>
        <end position="262"/>
    </location>
</feature>
<feature type="transmembrane region" description="Helical" evidence="7">
    <location>
        <begin position="111"/>
        <end position="134"/>
    </location>
</feature>
<sequence>MVVFLGICYIFSANRRKVRWRPVLWGIALQVFLAFIILRTKHGYAAFDFLGKQVTTFLDYTNAGTKFVFGDDYEEHTIAFKILPVIIFFSSVISVLYYLGIMPLLISKIAWLMQITMKISGVESLTAAGNIFVGQTEAPLMIRPFLAHLTNSELHAVMTSGLATVAGGVLAIYITFGVQASHLMTASVMSAPAALAVSKLLYPETEIPETQSGEGIHIEEGGEKNVIEAAAKGASTAIALVANVGAMLITFFAYIAFFNAVLSWLGGLYGYPELSFENICSYVFVPLAFLMGVEWEDCRTVSKLLGIKVFLNELVGYIEMSPHIKNRTITRQSEVIATYALCGFSNFIGLGVLLGGLGPMAPNRKGDMANMAIRTLVGANIACFLTASIAGFLYDSSMEAVLTNTNSTLNGTLSNSTL</sequence>
<evidence type="ECO:0000256" key="6">
    <source>
        <dbReference type="ARBA" id="ARBA00023136"/>
    </source>
</evidence>
<dbReference type="GO" id="GO:0005886">
    <property type="term" value="C:plasma membrane"/>
    <property type="evidence" value="ECO:0007669"/>
    <property type="project" value="UniProtKB-SubCell"/>
</dbReference>
<keyword evidence="4 7" id="KW-0812">Transmembrane</keyword>
<dbReference type="KEGG" id="epa:110240855"/>
<keyword evidence="3" id="KW-1003">Cell membrane</keyword>
<comment type="subcellular location">
    <subcellularLocation>
        <location evidence="1">Cell membrane</location>
        <topology evidence="1">Multi-pass membrane protein</topology>
    </subcellularLocation>
</comment>
<dbReference type="Pfam" id="PF07662">
    <property type="entry name" value="Nucleos_tra2_C"/>
    <property type="match status" value="1"/>
</dbReference>
<evidence type="ECO:0000313" key="12">
    <source>
        <dbReference type="Proteomes" id="UP000887567"/>
    </source>
</evidence>
<feature type="transmembrane region" description="Helical" evidence="7">
    <location>
        <begin position="371"/>
        <end position="394"/>
    </location>
</feature>
<feature type="transmembrane region" description="Helical" evidence="7">
    <location>
        <begin position="336"/>
        <end position="359"/>
    </location>
</feature>
<evidence type="ECO:0000259" key="9">
    <source>
        <dbReference type="Pfam" id="PF07662"/>
    </source>
</evidence>
<dbReference type="InterPro" id="IPR008276">
    <property type="entry name" value="C_nuclsd_transpt"/>
</dbReference>
<organism evidence="11 12">
    <name type="scientific">Exaiptasia diaphana</name>
    <name type="common">Tropical sea anemone</name>
    <name type="synonym">Aiptasia pulchella</name>
    <dbReference type="NCBI Taxonomy" id="2652724"/>
    <lineage>
        <taxon>Eukaryota</taxon>
        <taxon>Metazoa</taxon>
        <taxon>Cnidaria</taxon>
        <taxon>Anthozoa</taxon>
        <taxon>Hexacorallia</taxon>
        <taxon>Actiniaria</taxon>
        <taxon>Aiptasiidae</taxon>
        <taxon>Exaiptasia</taxon>
    </lineage>
</organism>
<dbReference type="GeneID" id="110240855"/>
<keyword evidence="5 7" id="KW-1133">Transmembrane helix</keyword>
<dbReference type="Proteomes" id="UP000887567">
    <property type="component" value="Unplaced"/>
</dbReference>
<dbReference type="OrthoDB" id="6075923at2759"/>
<keyword evidence="12" id="KW-1185">Reference proteome</keyword>
<evidence type="ECO:0000256" key="1">
    <source>
        <dbReference type="ARBA" id="ARBA00004651"/>
    </source>
</evidence>
<reference evidence="11" key="1">
    <citation type="submission" date="2022-11" db="UniProtKB">
        <authorList>
            <consortium name="EnsemblMetazoa"/>
        </authorList>
    </citation>
    <scope>IDENTIFICATION</scope>
</reference>
<evidence type="ECO:0000256" key="7">
    <source>
        <dbReference type="RuleBase" id="RU362018"/>
    </source>
</evidence>
<dbReference type="PANTHER" id="PTHR10590">
    <property type="entry name" value="SODIUM/NUCLEOSIDE COTRANSPORTER"/>
    <property type="match status" value="1"/>
</dbReference>
<evidence type="ECO:0000259" key="8">
    <source>
        <dbReference type="Pfam" id="PF01773"/>
    </source>
</evidence>
<dbReference type="InterPro" id="IPR011657">
    <property type="entry name" value="CNT_C_dom"/>
</dbReference>
<keyword evidence="6 7" id="KW-0472">Membrane</keyword>
<dbReference type="NCBIfam" id="TIGR00804">
    <property type="entry name" value="nupC"/>
    <property type="match status" value="1"/>
</dbReference>
<feature type="transmembrane region" description="Helical" evidence="7">
    <location>
        <begin position="78"/>
        <end position="99"/>
    </location>
</feature>
<feature type="transmembrane region" description="Helical" evidence="7">
    <location>
        <begin position="154"/>
        <end position="176"/>
    </location>
</feature>
<accession>A0A913XCD6</accession>
<feature type="transmembrane region" description="Helical" evidence="7">
    <location>
        <begin position="274"/>
        <end position="293"/>
    </location>
</feature>
<dbReference type="Pfam" id="PF07670">
    <property type="entry name" value="Gate"/>
    <property type="match status" value="1"/>
</dbReference>
<dbReference type="AlphaFoldDB" id="A0A913XCD6"/>
<dbReference type="PANTHER" id="PTHR10590:SF4">
    <property type="entry name" value="SOLUTE CARRIER FAMILY 28 MEMBER 3"/>
    <property type="match status" value="1"/>
</dbReference>
<feature type="domain" description="Concentrative nucleoside transporter N-terminal" evidence="8">
    <location>
        <begin position="1"/>
        <end position="71"/>
    </location>
</feature>
<dbReference type="EnsemblMetazoa" id="XM_021046671.2">
    <property type="protein sequence ID" value="XP_020902330.1"/>
    <property type="gene ID" value="LOC110240855"/>
</dbReference>
<comment type="similarity">
    <text evidence="2 7">Belongs to the concentrative nucleoside transporter (CNT) (TC 2.A.41) family.</text>
</comment>
<dbReference type="InterPro" id="IPR011642">
    <property type="entry name" value="Gate_dom"/>
</dbReference>
<dbReference type="Pfam" id="PF01773">
    <property type="entry name" value="Nucleos_tra2_N"/>
    <property type="match status" value="1"/>
</dbReference>
<feature type="domain" description="Concentrative nucleoside transporter C-terminal" evidence="9">
    <location>
        <begin position="182"/>
        <end position="391"/>
    </location>
</feature>
<keyword evidence="7" id="KW-0813">Transport</keyword>
<evidence type="ECO:0000256" key="5">
    <source>
        <dbReference type="ARBA" id="ARBA00022989"/>
    </source>
</evidence>
<feature type="domain" description="Nucleoside transporter/FeoB GTPase Gate" evidence="10">
    <location>
        <begin position="79"/>
        <end position="177"/>
    </location>
</feature>
<evidence type="ECO:0000256" key="4">
    <source>
        <dbReference type="ARBA" id="ARBA00022692"/>
    </source>
</evidence>
<dbReference type="InterPro" id="IPR002668">
    <property type="entry name" value="CNT_N_dom"/>
</dbReference>
<evidence type="ECO:0000313" key="11">
    <source>
        <dbReference type="EnsemblMetazoa" id="XP_020902330.1"/>
    </source>
</evidence>
<name>A0A913XCD6_EXADI</name>
<dbReference type="GO" id="GO:0005415">
    <property type="term" value="F:nucleoside:sodium symporter activity"/>
    <property type="evidence" value="ECO:0007669"/>
    <property type="project" value="TreeGrafter"/>
</dbReference>
<dbReference type="InterPro" id="IPR018270">
    <property type="entry name" value="C_nuclsd_transpt_met_bac"/>
</dbReference>
<evidence type="ECO:0000256" key="3">
    <source>
        <dbReference type="ARBA" id="ARBA00022475"/>
    </source>
</evidence>
<feature type="transmembrane region" description="Helical" evidence="7">
    <location>
        <begin position="23"/>
        <end position="40"/>
    </location>
</feature>
<evidence type="ECO:0000256" key="2">
    <source>
        <dbReference type="ARBA" id="ARBA00009033"/>
    </source>
</evidence>
<proteinExistence type="inferred from homology"/>